<feature type="compositionally biased region" description="Polar residues" evidence="2">
    <location>
        <begin position="948"/>
        <end position="966"/>
    </location>
</feature>
<dbReference type="STRING" id="104452.A0A0L7LLX8"/>
<organism evidence="3 4">
    <name type="scientific">Operophtera brumata</name>
    <name type="common">Winter moth</name>
    <name type="synonym">Phalaena brumata</name>
    <dbReference type="NCBI Taxonomy" id="104452"/>
    <lineage>
        <taxon>Eukaryota</taxon>
        <taxon>Metazoa</taxon>
        <taxon>Ecdysozoa</taxon>
        <taxon>Arthropoda</taxon>
        <taxon>Hexapoda</taxon>
        <taxon>Insecta</taxon>
        <taxon>Pterygota</taxon>
        <taxon>Neoptera</taxon>
        <taxon>Endopterygota</taxon>
        <taxon>Lepidoptera</taxon>
        <taxon>Glossata</taxon>
        <taxon>Ditrysia</taxon>
        <taxon>Geometroidea</taxon>
        <taxon>Geometridae</taxon>
        <taxon>Larentiinae</taxon>
        <taxon>Operophtera</taxon>
    </lineage>
</organism>
<gene>
    <name evidence="3" type="ORF">OBRU01_05535</name>
</gene>
<feature type="region of interest" description="Disordered" evidence="2">
    <location>
        <begin position="886"/>
        <end position="970"/>
    </location>
</feature>
<feature type="coiled-coil region" evidence="1">
    <location>
        <begin position="87"/>
        <end position="114"/>
    </location>
</feature>
<dbReference type="Proteomes" id="UP000037510">
    <property type="component" value="Unassembled WGS sequence"/>
</dbReference>
<keyword evidence="4" id="KW-1185">Reference proteome</keyword>
<evidence type="ECO:0000256" key="1">
    <source>
        <dbReference type="SAM" id="Coils"/>
    </source>
</evidence>
<name>A0A0L7LLX8_OPEBR</name>
<feature type="compositionally biased region" description="Polar residues" evidence="2">
    <location>
        <begin position="1004"/>
        <end position="1028"/>
    </location>
</feature>
<feature type="region of interest" description="Disordered" evidence="2">
    <location>
        <begin position="1004"/>
        <end position="1051"/>
    </location>
</feature>
<comment type="caution">
    <text evidence="3">The sequence shown here is derived from an EMBL/GenBank/DDBJ whole genome shotgun (WGS) entry which is preliminary data.</text>
</comment>
<feature type="region of interest" description="Disordered" evidence="2">
    <location>
        <begin position="525"/>
        <end position="557"/>
    </location>
</feature>
<dbReference type="EMBL" id="JTDY01000586">
    <property type="protein sequence ID" value="KOB76563.1"/>
    <property type="molecule type" value="Genomic_DNA"/>
</dbReference>
<reference evidence="3 4" key="1">
    <citation type="journal article" date="2015" name="Genome Biol. Evol.">
        <title>The genome of winter moth (Operophtera brumata) provides a genomic perspective on sexual dimorphism and phenology.</title>
        <authorList>
            <person name="Derks M.F."/>
            <person name="Smit S."/>
            <person name="Salis L."/>
            <person name="Schijlen E."/>
            <person name="Bossers A."/>
            <person name="Mateman C."/>
            <person name="Pijl A.S."/>
            <person name="de Ridder D."/>
            <person name="Groenen M.A."/>
            <person name="Visser M.E."/>
            <person name="Megens H.J."/>
        </authorList>
    </citation>
    <scope>NUCLEOTIDE SEQUENCE [LARGE SCALE GENOMIC DNA]</scope>
    <source>
        <strain evidence="3">WM2013NL</strain>
        <tissue evidence="3">Head and thorax</tissue>
    </source>
</reference>
<feature type="compositionally biased region" description="Polar residues" evidence="2">
    <location>
        <begin position="886"/>
        <end position="903"/>
    </location>
</feature>
<evidence type="ECO:0000256" key="2">
    <source>
        <dbReference type="SAM" id="MobiDB-lite"/>
    </source>
</evidence>
<feature type="compositionally biased region" description="Basic and acidic residues" evidence="2">
    <location>
        <begin position="538"/>
        <end position="548"/>
    </location>
</feature>
<protein>
    <submittedName>
        <fullName evidence="3">Putative inner membrane protein</fullName>
    </submittedName>
</protein>
<feature type="compositionally biased region" description="Basic and acidic residues" evidence="2">
    <location>
        <begin position="1029"/>
        <end position="1039"/>
    </location>
</feature>
<feature type="compositionally biased region" description="Polar residues" evidence="2">
    <location>
        <begin position="177"/>
        <end position="191"/>
    </location>
</feature>
<accession>A0A0L7LLX8</accession>
<evidence type="ECO:0000313" key="3">
    <source>
        <dbReference type="EMBL" id="KOB76563.1"/>
    </source>
</evidence>
<feature type="compositionally biased region" description="Polar residues" evidence="2">
    <location>
        <begin position="916"/>
        <end position="934"/>
    </location>
</feature>
<sequence>MKISANIELKDHGYQVHNMGATEYGYHVKNAGNMETTDYGYNLVNELFLPDEVVKKSDYEALQIAHEEKVKDYEAVKKQYAKVASDYANLHNYVTELQTQNANLKNDLKTEKLNGRDGRKMISTLKNTNQTLTEHLCLFACVIEGRSELGKEIRRLIKKYCKKSNSGCKKNVEESFENQSVDTGRGSSLASSDAERSFDSPAYSINFSPLSTCSRNEQTKVMRDASSSTKVKTSDISTSPIIFKEAPPGIKTFDVSTSPINFTDMRTAEAKRNTLDIATSPIQFADTRTPVAKAKTLNIATSPIEFADTTTPVAKAKTLNIATSPIEFADTSTPVAKAKTLNIATSPIKFADTRTKAKTLSIATSPIEFADKRTPVAKAKTLNIATSPIEFADTSTPVAKTKTLSIATSPIKFADTRTPVAKTKTLQITNCPKTENLLPINSVASNWNTYPIEESPLSVTKHTDYKTSSLESTTCHENEITEKLKEIVSQHLDQSQDDAENDSEVQMILLKQRLNWDMLSPMSLTPEVDQENELTQSESKERKDKTKEQSSITDKQSEICEELVQSMHISGDEQSEDEIDREDCHFSILSIEDPQQVTSDVVFDLLKNRSAVENDQYDSIQKRNLTSHLEDIVPEPSNQISNRSPTNSKKTHVTSTKYKKLTNLQKIYKANIRKSKIKRQVSPVKKQQVRPRPYSISPIKYSVASLTHKEKLRKLPEMNTKKTLFKKQNAVVEVCKENSKFSFKEPQPLPYCPKRSQTKLKSNIEYGFPHIQTNPQSESDQKQGVCLSQNNTEKYSNSIRGVPHTQTNLLLEAGPKNRACMSTETQSNSISGYPHTQTNLLPESDAKQRVCVSTETQSNSISGVCHTQSNLLPKSEPEQRVCVSTETQSNSLSGVSHTQTNLLPKSKTEQRDCVSTEAQSNSISEVPHTQTNLLPESGRKKRICMSIERQSNSRNKLSQPQLNQVPDSGPSLGISSELISECNQTSYSKPSKIRIARVRKSISTNPPVLSSKQSDNNNSNEGKSCTSDDISHNNYDDCKSPPSKRNKVTNDLNINDALDIEKTRSPSVQQVNTAERIANIDNCKIDTSEIINDCVVNNENGSNNDQHSSSLIIGKAVVPRPDDSNIHPITQSTPSDQTRHYADYNDMNMFTAQNECSNIEQQKDKTDEWRQNIMDNDAVVAKKIETGIGKCVKSSKKEDDYVKASDELVNELKKLGSKRIISGLMKYLNDPARKADFIPAKNIQKGYCFGPTVTPTEMALIDVIVLLEKSGITLWKPILASCEYTLFTLEKGATPVFEVVESVAHFYVNICKFQGNVSGLWMFMLNAMYCLSFKAIPLIKHCLDVVPRYAPMIRCLVFLLHFYNCDDRFKRVQDLRLILRNKYHYNLQDENETTILFLLKTKTTGNRYAGVIFNHCGQKTRNKMVS</sequence>
<keyword evidence="1" id="KW-0175">Coiled coil</keyword>
<evidence type="ECO:0000313" key="4">
    <source>
        <dbReference type="Proteomes" id="UP000037510"/>
    </source>
</evidence>
<proteinExistence type="predicted"/>
<feature type="region of interest" description="Disordered" evidence="2">
    <location>
        <begin position="175"/>
        <end position="194"/>
    </location>
</feature>